<gene>
    <name evidence="1" type="ORF">P857_888</name>
</gene>
<dbReference type="EMBL" id="AXCJ01000001">
    <property type="protein sequence ID" value="ETO91716.1"/>
    <property type="molecule type" value="Genomic_DNA"/>
</dbReference>
<dbReference type="Proteomes" id="UP000018951">
    <property type="component" value="Unassembled WGS sequence"/>
</dbReference>
<proteinExistence type="predicted"/>
<keyword evidence="2" id="KW-1185">Reference proteome</keyword>
<accession>W2UZZ5</accession>
<name>W2UZZ5_9RICK</name>
<evidence type="ECO:0000313" key="2">
    <source>
        <dbReference type="Proteomes" id="UP000018951"/>
    </source>
</evidence>
<dbReference type="STRING" id="1401685.P857_888"/>
<dbReference type="PATRIC" id="fig|1401685.3.peg.121"/>
<dbReference type="AlphaFoldDB" id="W2UZZ5"/>
<sequence length="83" mass="9222">MIDSTIVREHACATGYGKKKEGLGRSKGGFTSKIHALVDALENPLKFIIKEEDLMEDIKGTTVIADKGYDSKIFRNHLDNNVK</sequence>
<evidence type="ECO:0000313" key="1">
    <source>
        <dbReference type="EMBL" id="ETO91716.1"/>
    </source>
</evidence>
<evidence type="ECO:0008006" key="3">
    <source>
        <dbReference type="Google" id="ProtNLM"/>
    </source>
</evidence>
<reference evidence="1 2" key="1">
    <citation type="journal article" date="2013" name="PLoS ONE">
        <title>Bacterial endosymbiosis in a chordate host: long-term co-evolution and conservation of secondary metabolism.</title>
        <authorList>
            <person name="Kwan J.C."/>
            <person name="Schmidt E.W."/>
        </authorList>
    </citation>
    <scope>NUCLEOTIDE SEQUENCE [LARGE SCALE GENOMIC DNA]</scope>
    <source>
        <strain evidence="2">L6</strain>
    </source>
</reference>
<protein>
    <recommendedName>
        <fullName evidence="3">Transposase</fullName>
    </recommendedName>
</protein>
<comment type="caution">
    <text evidence="1">The sequence shown here is derived from an EMBL/GenBank/DDBJ whole genome shotgun (WGS) entry which is preliminary data.</text>
</comment>
<organism evidence="1 2">
    <name type="scientific">Candidatus Xenolissoclinum pacificiensis L6</name>
    <dbReference type="NCBI Taxonomy" id="1401685"/>
    <lineage>
        <taxon>Bacteria</taxon>
        <taxon>Pseudomonadati</taxon>
        <taxon>Pseudomonadota</taxon>
        <taxon>Alphaproteobacteria</taxon>
        <taxon>Rickettsiales</taxon>
        <taxon>Anaplasmataceae</taxon>
        <taxon>Candidatus Xenolissoclinum</taxon>
    </lineage>
</organism>